<sequence>FAKTYCQSQGHIIRNATFPELSESTVKIGSDSDNGSGSDKSDPIEILGYGDAESSSNKSEDDFDNNLPETVTILKHDKTGAKIYLIGTAHFSKESQDDVEKVISNVLPHIVVVELCNSRTHILSLDEATVLEEAKNINMQKVISTVRSNGVFNGLMYILLLNMSAHLTKEIGMAPGGEFRVAYKEASKIPNCGVHLGDRPINITLQRALARLTWFQTFKLAWHLLTSKDPVTVEEIEKCKNRDMLEQLLADLAGEYPAFREVFLDERDIYLTNSLQAAALSKLKPKGRDAPLEAPSESLRIVGVVGIGHVPGILKLWPHPQEKYIKAIVTIPPPSVTSQVIRYAYKMALLACGGYLIYRYVPVPRMLRENSHTLAEKVLAGMRTESVFRFSLN</sequence>
<gene>
    <name evidence="2" type="ORF">PHAECO_LOCUS2120</name>
</gene>
<reference evidence="2" key="1">
    <citation type="submission" date="2022-01" db="EMBL/GenBank/DDBJ databases">
        <authorList>
            <person name="King R."/>
        </authorList>
    </citation>
    <scope>NUCLEOTIDE SEQUENCE</scope>
</reference>
<evidence type="ECO:0000256" key="1">
    <source>
        <dbReference type="SAM" id="MobiDB-lite"/>
    </source>
</evidence>
<dbReference type="CDD" id="cd14726">
    <property type="entry name" value="TraB_PrgY-like"/>
    <property type="match status" value="1"/>
</dbReference>
<feature type="region of interest" description="Disordered" evidence="1">
    <location>
        <begin position="24"/>
        <end position="65"/>
    </location>
</feature>
<dbReference type="InterPro" id="IPR002816">
    <property type="entry name" value="TraB/PrgY/GumN_fam"/>
</dbReference>
<dbReference type="Pfam" id="PF01963">
    <property type="entry name" value="TraB_PrgY_gumN"/>
    <property type="match status" value="1"/>
</dbReference>
<dbReference type="PANTHER" id="PTHR21530">
    <property type="entry name" value="PHEROMONE SHUTDOWN PROTEIN"/>
    <property type="match status" value="1"/>
</dbReference>
<dbReference type="OrthoDB" id="48306at2759"/>
<dbReference type="PANTHER" id="PTHR21530:SF7">
    <property type="entry name" value="TRAB DOMAIN-CONTAINING PROTEIN"/>
    <property type="match status" value="1"/>
</dbReference>
<proteinExistence type="predicted"/>
<evidence type="ECO:0000313" key="3">
    <source>
        <dbReference type="Proteomes" id="UP001153737"/>
    </source>
</evidence>
<accession>A0A9P0DA38</accession>
<dbReference type="InterPro" id="IPR046345">
    <property type="entry name" value="TraB_PrgY-like"/>
</dbReference>
<evidence type="ECO:0008006" key="4">
    <source>
        <dbReference type="Google" id="ProtNLM"/>
    </source>
</evidence>
<dbReference type="Proteomes" id="UP001153737">
    <property type="component" value="Chromosome 10"/>
</dbReference>
<protein>
    <recommendedName>
        <fullName evidence="4">TraB domain-containing protein</fullName>
    </recommendedName>
</protein>
<dbReference type="EMBL" id="OU896716">
    <property type="protein sequence ID" value="CAH1117931.1"/>
    <property type="molecule type" value="Genomic_DNA"/>
</dbReference>
<evidence type="ECO:0000313" key="2">
    <source>
        <dbReference type="EMBL" id="CAH1117931.1"/>
    </source>
</evidence>
<reference evidence="2" key="2">
    <citation type="submission" date="2022-10" db="EMBL/GenBank/DDBJ databases">
        <authorList>
            <consortium name="ENA_rothamsted_submissions"/>
            <consortium name="culmorum"/>
            <person name="King R."/>
        </authorList>
    </citation>
    <scope>NUCLEOTIDE SEQUENCE</scope>
</reference>
<keyword evidence="3" id="KW-1185">Reference proteome</keyword>
<feature type="non-terminal residue" evidence="2">
    <location>
        <position position="393"/>
    </location>
</feature>
<name>A0A9P0DA38_PHACE</name>
<organism evidence="2 3">
    <name type="scientific">Phaedon cochleariae</name>
    <name type="common">Mustard beetle</name>
    <dbReference type="NCBI Taxonomy" id="80249"/>
    <lineage>
        <taxon>Eukaryota</taxon>
        <taxon>Metazoa</taxon>
        <taxon>Ecdysozoa</taxon>
        <taxon>Arthropoda</taxon>
        <taxon>Hexapoda</taxon>
        <taxon>Insecta</taxon>
        <taxon>Pterygota</taxon>
        <taxon>Neoptera</taxon>
        <taxon>Endopterygota</taxon>
        <taxon>Coleoptera</taxon>
        <taxon>Polyphaga</taxon>
        <taxon>Cucujiformia</taxon>
        <taxon>Chrysomeloidea</taxon>
        <taxon>Chrysomelidae</taxon>
        <taxon>Chrysomelinae</taxon>
        <taxon>Chrysomelini</taxon>
        <taxon>Phaedon</taxon>
    </lineage>
</organism>
<feature type="compositionally biased region" description="Low complexity" evidence="1">
    <location>
        <begin position="29"/>
        <end position="38"/>
    </location>
</feature>
<dbReference type="AlphaFoldDB" id="A0A9P0DA38"/>